<feature type="domain" description="RRM" evidence="2">
    <location>
        <begin position="66"/>
        <end position="145"/>
    </location>
</feature>
<evidence type="ECO:0000256" key="1">
    <source>
        <dbReference type="PROSITE-ProRule" id="PRU00176"/>
    </source>
</evidence>
<dbReference type="AlphaFoldDB" id="A0A1R2CWS5"/>
<dbReference type="PANTHER" id="PTHR48036">
    <property type="entry name" value="SPLICING FACTOR (PAD-1), PUTATIVE (AFU_ORTHOLOGUE AFUA_1G15810)-RELATED"/>
    <property type="match status" value="1"/>
</dbReference>
<sequence length="248" mass="28025">MENNYPNLDEMDIEEFEEYIDKSRRKRSRTPMQVKKISPRAIEVDDLEKRLELAKRQAEEAQRDDCTVLVVKLHIKADEYDVYRFFSNAGVGKVRDVKVIRDTKTGKSKGVAYVEFYTPDSVLKSMTLSGQMINGQAISVQPSQAEKNRAAAATRLAKTAEQQLATPKEGPNKIFIASLKDELSYVGVRELRQLFSPFGEIENVKVNKGVGYVQYRNSKDANEAVTKMDGVKIKNKRIKVGIADAKTN</sequence>
<dbReference type="GO" id="GO:0003723">
    <property type="term" value="F:RNA binding"/>
    <property type="evidence" value="ECO:0007669"/>
    <property type="project" value="UniProtKB-UniRule"/>
</dbReference>
<dbReference type="GO" id="GO:0006397">
    <property type="term" value="P:mRNA processing"/>
    <property type="evidence" value="ECO:0007669"/>
    <property type="project" value="InterPro"/>
</dbReference>
<feature type="domain" description="RRM" evidence="2">
    <location>
        <begin position="172"/>
        <end position="245"/>
    </location>
</feature>
<dbReference type="InterPro" id="IPR000504">
    <property type="entry name" value="RRM_dom"/>
</dbReference>
<dbReference type="EMBL" id="MPUH01000042">
    <property type="protein sequence ID" value="OMJ93468.1"/>
    <property type="molecule type" value="Genomic_DNA"/>
</dbReference>
<dbReference type="PROSITE" id="PS50102">
    <property type="entry name" value="RRM"/>
    <property type="match status" value="2"/>
</dbReference>
<keyword evidence="4" id="KW-1185">Reference proteome</keyword>
<dbReference type="Proteomes" id="UP000187209">
    <property type="component" value="Unassembled WGS sequence"/>
</dbReference>
<gene>
    <name evidence="3" type="ORF">SteCoe_3588</name>
</gene>
<dbReference type="InterPro" id="IPR006509">
    <property type="entry name" value="RBM39_SF"/>
</dbReference>
<reference evidence="3 4" key="1">
    <citation type="submission" date="2016-11" db="EMBL/GenBank/DDBJ databases">
        <title>The macronuclear genome of Stentor coeruleus: a giant cell with tiny introns.</title>
        <authorList>
            <person name="Slabodnick M."/>
            <person name="Ruby J.G."/>
            <person name="Reiff S.B."/>
            <person name="Swart E.C."/>
            <person name="Gosai S."/>
            <person name="Prabakaran S."/>
            <person name="Witkowska E."/>
            <person name="Larue G.E."/>
            <person name="Fisher S."/>
            <person name="Freeman R.M."/>
            <person name="Gunawardena J."/>
            <person name="Chu W."/>
            <person name="Stover N.A."/>
            <person name="Gregory B.D."/>
            <person name="Nowacki M."/>
            <person name="Derisi J."/>
            <person name="Roy S.W."/>
            <person name="Marshall W.F."/>
            <person name="Sood P."/>
        </authorList>
    </citation>
    <scope>NUCLEOTIDE SEQUENCE [LARGE SCALE GENOMIC DNA]</scope>
    <source>
        <strain evidence="3">WM001</strain>
    </source>
</reference>
<organism evidence="3 4">
    <name type="scientific">Stentor coeruleus</name>
    <dbReference type="NCBI Taxonomy" id="5963"/>
    <lineage>
        <taxon>Eukaryota</taxon>
        <taxon>Sar</taxon>
        <taxon>Alveolata</taxon>
        <taxon>Ciliophora</taxon>
        <taxon>Postciliodesmatophora</taxon>
        <taxon>Heterotrichea</taxon>
        <taxon>Heterotrichida</taxon>
        <taxon>Stentoridae</taxon>
        <taxon>Stentor</taxon>
    </lineage>
</organism>
<dbReference type="InterPro" id="IPR035979">
    <property type="entry name" value="RBD_domain_sf"/>
</dbReference>
<keyword evidence="1" id="KW-0694">RNA-binding</keyword>
<comment type="caution">
    <text evidence="3">The sequence shown here is derived from an EMBL/GenBank/DDBJ whole genome shotgun (WGS) entry which is preliminary data.</text>
</comment>
<dbReference type="SUPFAM" id="SSF54928">
    <property type="entry name" value="RNA-binding domain, RBD"/>
    <property type="match status" value="1"/>
</dbReference>
<dbReference type="SMART" id="SM00360">
    <property type="entry name" value="RRM"/>
    <property type="match status" value="2"/>
</dbReference>
<protein>
    <recommendedName>
        <fullName evidence="2">RRM domain-containing protein</fullName>
    </recommendedName>
</protein>
<proteinExistence type="predicted"/>
<dbReference type="GO" id="GO:0005634">
    <property type="term" value="C:nucleus"/>
    <property type="evidence" value="ECO:0007669"/>
    <property type="project" value="InterPro"/>
</dbReference>
<dbReference type="Gene3D" id="3.30.70.330">
    <property type="match status" value="2"/>
</dbReference>
<name>A0A1R2CWS5_9CILI</name>
<dbReference type="CDD" id="cd00590">
    <property type="entry name" value="RRM_SF"/>
    <property type="match status" value="1"/>
</dbReference>
<dbReference type="OrthoDB" id="5411533at2759"/>
<evidence type="ECO:0000313" key="4">
    <source>
        <dbReference type="Proteomes" id="UP000187209"/>
    </source>
</evidence>
<evidence type="ECO:0000313" key="3">
    <source>
        <dbReference type="EMBL" id="OMJ93468.1"/>
    </source>
</evidence>
<evidence type="ECO:0000259" key="2">
    <source>
        <dbReference type="PROSITE" id="PS50102"/>
    </source>
</evidence>
<dbReference type="Pfam" id="PF00076">
    <property type="entry name" value="RRM_1"/>
    <property type="match status" value="2"/>
</dbReference>
<dbReference type="InterPro" id="IPR012677">
    <property type="entry name" value="Nucleotide-bd_a/b_plait_sf"/>
</dbReference>
<accession>A0A1R2CWS5</accession>